<evidence type="ECO:0000259" key="5">
    <source>
        <dbReference type="PROSITE" id="PS52035"/>
    </source>
</evidence>
<feature type="region of interest" description="Disordered" evidence="4">
    <location>
        <begin position="875"/>
        <end position="905"/>
    </location>
</feature>
<dbReference type="HOGENOM" id="CLU_309342_0_0_1"/>
<evidence type="ECO:0000256" key="4">
    <source>
        <dbReference type="SAM" id="MobiDB-lite"/>
    </source>
</evidence>
<dbReference type="GO" id="GO:0004181">
    <property type="term" value="F:metallocarboxypeptidase activity"/>
    <property type="evidence" value="ECO:0007669"/>
    <property type="project" value="InterPro"/>
</dbReference>
<evidence type="ECO:0000313" key="6">
    <source>
        <dbReference type="EMBL" id="ESO85980.1"/>
    </source>
</evidence>
<feature type="domain" description="Peptidase M14" evidence="5">
    <location>
        <begin position="162"/>
        <end position="437"/>
    </location>
</feature>
<feature type="compositionally biased region" description="Acidic residues" evidence="4">
    <location>
        <begin position="601"/>
        <end position="610"/>
    </location>
</feature>
<dbReference type="SUPFAM" id="SSF53187">
    <property type="entry name" value="Zn-dependent exopeptidases"/>
    <property type="match status" value="1"/>
</dbReference>
<feature type="compositionally biased region" description="Basic residues" evidence="4">
    <location>
        <begin position="620"/>
        <end position="630"/>
    </location>
</feature>
<feature type="active site" description="Proton donor/acceptor" evidence="3">
    <location>
        <position position="401"/>
    </location>
</feature>
<organism evidence="6 7">
    <name type="scientific">Lottia gigantea</name>
    <name type="common">Giant owl limpet</name>
    <dbReference type="NCBI Taxonomy" id="225164"/>
    <lineage>
        <taxon>Eukaryota</taxon>
        <taxon>Metazoa</taxon>
        <taxon>Spiralia</taxon>
        <taxon>Lophotrochozoa</taxon>
        <taxon>Mollusca</taxon>
        <taxon>Gastropoda</taxon>
        <taxon>Patellogastropoda</taxon>
        <taxon>Lottioidea</taxon>
        <taxon>Lottiidae</taxon>
        <taxon>Lottia</taxon>
    </lineage>
</organism>
<dbReference type="InterPro" id="IPR000834">
    <property type="entry name" value="Peptidase_M14"/>
</dbReference>
<dbReference type="Gene3D" id="2.60.40.3120">
    <property type="match status" value="1"/>
</dbReference>
<gene>
    <name evidence="6" type="ORF">LOTGIDRAFT_235577</name>
</gene>
<dbReference type="CTD" id="20249891"/>
<feature type="region of interest" description="Disordered" evidence="4">
    <location>
        <begin position="479"/>
        <end position="513"/>
    </location>
</feature>
<feature type="compositionally biased region" description="Low complexity" evidence="4">
    <location>
        <begin position="895"/>
        <end position="904"/>
    </location>
</feature>
<dbReference type="Proteomes" id="UP000030746">
    <property type="component" value="Unassembled WGS sequence"/>
</dbReference>
<dbReference type="RefSeq" id="XP_009063236.1">
    <property type="nucleotide sequence ID" value="XM_009064988.1"/>
</dbReference>
<dbReference type="Gene3D" id="3.40.630.10">
    <property type="entry name" value="Zn peptidases"/>
    <property type="match status" value="1"/>
</dbReference>
<evidence type="ECO:0000313" key="7">
    <source>
        <dbReference type="Proteomes" id="UP000030746"/>
    </source>
</evidence>
<dbReference type="KEGG" id="lgi:LOTGIDRAFT_235577"/>
<accession>V3ZTU3</accession>
<keyword evidence="7" id="KW-1185">Reference proteome</keyword>
<feature type="compositionally biased region" description="Polar residues" evidence="4">
    <location>
        <begin position="491"/>
        <end position="500"/>
    </location>
</feature>
<comment type="cofactor">
    <cofactor evidence="1">
        <name>Zn(2+)</name>
        <dbReference type="ChEBI" id="CHEBI:29105"/>
    </cofactor>
</comment>
<dbReference type="PANTHER" id="PTHR12756">
    <property type="entry name" value="CYTOSOLIC CARBOXYPEPTIDASE"/>
    <property type="match status" value="1"/>
</dbReference>
<proteinExistence type="inferred from homology"/>
<feature type="region of interest" description="Disordered" evidence="4">
    <location>
        <begin position="600"/>
        <end position="651"/>
    </location>
</feature>
<reference evidence="6 7" key="1">
    <citation type="journal article" date="2013" name="Nature">
        <title>Insights into bilaterian evolution from three spiralian genomes.</title>
        <authorList>
            <person name="Simakov O."/>
            <person name="Marletaz F."/>
            <person name="Cho S.J."/>
            <person name="Edsinger-Gonzales E."/>
            <person name="Havlak P."/>
            <person name="Hellsten U."/>
            <person name="Kuo D.H."/>
            <person name="Larsson T."/>
            <person name="Lv J."/>
            <person name="Arendt D."/>
            <person name="Savage R."/>
            <person name="Osoegawa K."/>
            <person name="de Jong P."/>
            <person name="Grimwood J."/>
            <person name="Chapman J.A."/>
            <person name="Shapiro H."/>
            <person name="Aerts A."/>
            <person name="Otillar R.P."/>
            <person name="Terry A.Y."/>
            <person name="Boore J.L."/>
            <person name="Grigoriev I.V."/>
            <person name="Lindberg D.R."/>
            <person name="Seaver E.C."/>
            <person name="Weisblat D.A."/>
            <person name="Putnam N.H."/>
            <person name="Rokhsar D.S."/>
        </authorList>
    </citation>
    <scope>NUCLEOTIDE SEQUENCE [LARGE SCALE GENOMIC DNA]</scope>
</reference>
<dbReference type="Pfam" id="PF18027">
    <property type="entry name" value="Pepdidase_M14_N"/>
    <property type="match status" value="1"/>
</dbReference>
<evidence type="ECO:0000256" key="1">
    <source>
        <dbReference type="ARBA" id="ARBA00001947"/>
    </source>
</evidence>
<evidence type="ECO:0000256" key="3">
    <source>
        <dbReference type="PROSITE-ProRule" id="PRU01379"/>
    </source>
</evidence>
<dbReference type="GO" id="GO:0008270">
    <property type="term" value="F:zinc ion binding"/>
    <property type="evidence" value="ECO:0007669"/>
    <property type="project" value="InterPro"/>
</dbReference>
<evidence type="ECO:0000256" key="2">
    <source>
        <dbReference type="ARBA" id="ARBA00005988"/>
    </source>
</evidence>
<feature type="compositionally biased region" description="Basic and acidic residues" evidence="4">
    <location>
        <begin position="631"/>
        <end position="644"/>
    </location>
</feature>
<sequence>MIVYDSERSQRDYLPQPVPEGCCPNLVFESRFESANLRQARRVGQFEYELVLRTDLYTNRHTQWYYFRVSNAIPGITYKFRIVNLLKRDSLYNYGMRPLIYSEKDAREEEIGWRRTGHHISYSNNIVNHTCPLLEKGISYYMLEWQMEFPHEDDTYYMAHCYPYTFTDLKEDVDTLLADPDRQQYIKREVLCETRAGNSCFLLTVTNNKIKTRKKFVVISARVHPGETQASWMMRGLLYFITSQHQSAQKLRDTCIFKIVPMLNPDGVIVGNYRCSLAARDLNRNYRHPKHDNFPTIYNLKNMVENLLQKNQVVLYCDLHGHSRKENVFMYGNNKETSGCPGQEAIQSFISDRVFPWLMAVKSPEKFSFNSCKFKIKRCKESTGRVVMWRQMKIPNSFTLEATFSGTILDKSSCRHFNCGDFEDMGKTLCEVVLDYQTMEQDTEYKNKVIAGLTRAITHQILAKRGLLPKNMQLRDLHSGKVSDSGISVEGSDSSTGCQTDNDKPADNQSELNTADDTANTQLSLATQKQLIVQNGRHVLEKQQTSKLSTETSSQEKIVKGDNCKVEDEQKILEETSLNSLDGCLNILAQLNVCEAMLESDSSDSDSESEPEIKPPEIKQRKKKRKSRKQRDRENKKIENERKSSIISNRNALPVITGRGSVSMTTKTEVTSGINPVKKQQGNIKRLEQVVTNQQFISKYQGRTNGGLPCFTEERSMERAAKRMAELQRRSEEGKEEELLLYYEDEFPYSRTMSGLPLQRTVTEEEFNKRIQLALHEGTSNLTQTLVGNSIKTVYTHTESNGGGMKSESYLQGIQQSPSFSLPITFPMVTNNNNNNNTLNNLQPESLSDDTDDVLEIRRGRQSIPVTVQKSPYQYNISPTSKHHQGRSGSVLQCSSQSNSTTTSPLVTSAILNKSSNQSGNHSDNNIQISNFPNKSLIGNLRRSHVRHVTSGD</sequence>
<dbReference type="OrthoDB" id="10253041at2759"/>
<protein>
    <recommendedName>
        <fullName evidence="5">Peptidase M14 domain-containing protein</fullName>
    </recommendedName>
</protein>
<dbReference type="InterPro" id="IPR050821">
    <property type="entry name" value="Cytosolic_carboxypeptidase"/>
</dbReference>
<dbReference type="GeneID" id="20249891"/>
<dbReference type="PANTHER" id="PTHR12756:SF4">
    <property type="entry name" value="PEPTIDASE M14 CARBOXYPEPTIDASE A DOMAIN-CONTAINING PROTEIN"/>
    <property type="match status" value="1"/>
</dbReference>
<dbReference type="GO" id="GO:0006508">
    <property type="term" value="P:proteolysis"/>
    <property type="evidence" value="ECO:0007669"/>
    <property type="project" value="InterPro"/>
</dbReference>
<dbReference type="PROSITE" id="PS52035">
    <property type="entry name" value="PEPTIDASE_M14"/>
    <property type="match status" value="1"/>
</dbReference>
<comment type="similarity">
    <text evidence="2 3">Belongs to the peptidase M14 family.</text>
</comment>
<name>V3ZTU3_LOTGI</name>
<dbReference type="Pfam" id="PF00246">
    <property type="entry name" value="Peptidase_M14"/>
    <property type="match status" value="1"/>
</dbReference>
<dbReference type="InterPro" id="IPR040626">
    <property type="entry name" value="Pepdidase_M14_N"/>
</dbReference>
<dbReference type="EMBL" id="KB203188">
    <property type="protein sequence ID" value="ESO85980.1"/>
    <property type="molecule type" value="Genomic_DNA"/>
</dbReference>
<dbReference type="AlphaFoldDB" id="V3ZTU3"/>